<dbReference type="STRING" id="222984.GCA_000731985_01904"/>
<feature type="compositionally biased region" description="Basic and acidic residues" evidence="1">
    <location>
        <begin position="61"/>
        <end position="80"/>
    </location>
</feature>
<sequence length="185" mass="20449">MQTSAASDRPSLTYRRSSTTDAPSVDRGGPNRSNATPRDSTTPSGATRESTTSRAMPGHGSGRERRGPSGRKETGGDRTRSGFGSKRSRDPAQPGSVVGHDDGGSELNDRQRSSIDRPQQPTERRSEPSRGRRSDQDRHSRNRFGSVDLSSGTDPRFDADVDRAVQELYRKLERKIRVERERRGL</sequence>
<comment type="caution">
    <text evidence="2">The sequence shown here is derived from an EMBL/GenBank/DDBJ whole genome shotgun (WGS) entry which is preliminary data.</text>
</comment>
<dbReference type="EMBL" id="SHMR01000006">
    <property type="protein sequence ID" value="RZH67296.1"/>
    <property type="molecule type" value="Genomic_DNA"/>
</dbReference>
<feature type="region of interest" description="Disordered" evidence="1">
    <location>
        <begin position="1"/>
        <end position="161"/>
    </location>
</feature>
<evidence type="ECO:0000313" key="3">
    <source>
        <dbReference type="Proteomes" id="UP000292704"/>
    </source>
</evidence>
<dbReference type="AlphaFoldDB" id="A0A482Y0M5"/>
<gene>
    <name evidence="2" type="ORF">ELS17_12715</name>
</gene>
<feature type="compositionally biased region" description="Polar residues" evidence="1">
    <location>
        <begin position="31"/>
        <end position="54"/>
    </location>
</feature>
<organism evidence="2 3">
    <name type="scientific">Natrinema altunense</name>
    <dbReference type="NCBI Taxonomy" id="222984"/>
    <lineage>
        <taxon>Archaea</taxon>
        <taxon>Methanobacteriati</taxon>
        <taxon>Methanobacteriota</taxon>
        <taxon>Stenosarchaea group</taxon>
        <taxon>Halobacteria</taxon>
        <taxon>Halobacteriales</taxon>
        <taxon>Natrialbaceae</taxon>
        <taxon>Natrinema</taxon>
    </lineage>
</organism>
<accession>A0A482Y0M5</accession>
<dbReference type="Proteomes" id="UP000292704">
    <property type="component" value="Unassembled WGS sequence"/>
</dbReference>
<feature type="compositionally biased region" description="Basic and acidic residues" evidence="1">
    <location>
        <begin position="122"/>
        <end position="139"/>
    </location>
</feature>
<name>A0A482Y0M5_9EURY</name>
<reference evidence="2 3" key="1">
    <citation type="submission" date="2019-02" db="EMBL/GenBank/DDBJ databases">
        <title>Genome analysis provides insights into bioremediation potentialities and Haloocin production by Natrinema altunense strain 4.1R isolated from Chott Douz in Tunisian desert.</title>
        <authorList>
            <person name="Najjari A."/>
            <person name="Youssef N."/>
            <person name="Ben Dhia O."/>
            <person name="Ferjani R."/>
            <person name="El Hidri D."/>
            <person name="Ouzari H.I."/>
            <person name="Cherif A."/>
        </authorList>
    </citation>
    <scope>NUCLEOTIDE SEQUENCE [LARGE SCALE GENOMIC DNA]</scope>
    <source>
        <strain evidence="2 3">4.1R</strain>
    </source>
</reference>
<feature type="compositionally biased region" description="Basic and acidic residues" evidence="1">
    <location>
        <begin position="99"/>
        <end position="115"/>
    </location>
</feature>
<proteinExistence type="predicted"/>
<protein>
    <submittedName>
        <fullName evidence="2">Uncharacterized protein</fullName>
    </submittedName>
</protein>
<evidence type="ECO:0000256" key="1">
    <source>
        <dbReference type="SAM" id="MobiDB-lite"/>
    </source>
</evidence>
<evidence type="ECO:0000313" key="2">
    <source>
        <dbReference type="EMBL" id="RZH67296.1"/>
    </source>
</evidence>